<reference evidence="2 3" key="1">
    <citation type="submission" date="2020-09" db="EMBL/GenBank/DDBJ databases">
        <title>De no assembly of potato wild relative species, Solanum commersonii.</title>
        <authorList>
            <person name="Cho K."/>
        </authorList>
    </citation>
    <scope>NUCLEOTIDE SEQUENCE [LARGE SCALE GENOMIC DNA]</scope>
    <source>
        <strain evidence="2">LZ3.2</strain>
        <tissue evidence="2">Leaf</tissue>
    </source>
</reference>
<keyword evidence="3" id="KW-1185">Reference proteome</keyword>
<dbReference type="AlphaFoldDB" id="A0A9J5X2F6"/>
<feature type="region of interest" description="Disordered" evidence="1">
    <location>
        <begin position="43"/>
        <end position="65"/>
    </location>
</feature>
<name>A0A9J5X2F6_SOLCO</name>
<proteinExistence type="predicted"/>
<sequence>MKAWMSPLMKRPKLLKSRRFVKIVRAILGYYNPNKSTQRLLKYTSNSNSNPKGISIPTKWREMSH</sequence>
<protein>
    <submittedName>
        <fullName evidence="2">Uncharacterized protein</fullName>
    </submittedName>
</protein>
<feature type="compositionally biased region" description="Polar residues" evidence="1">
    <location>
        <begin position="43"/>
        <end position="52"/>
    </location>
</feature>
<organism evidence="2 3">
    <name type="scientific">Solanum commersonii</name>
    <name type="common">Commerson's wild potato</name>
    <name type="synonym">Commerson's nightshade</name>
    <dbReference type="NCBI Taxonomy" id="4109"/>
    <lineage>
        <taxon>Eukaryota</taxon>
        <taxon>Viridiplantae</taxon>
        <taxon>Streptophyta</taxon>
        <taxon>Embryophyta</taxon>
        <taxon>Tracheophyta</taxon>
        <taxon>Spermatophyta</taxon>
        <taxon>Magnoliopsida</taxon>
        <taxon>eudicotyledons</taxon>
        <taxon>Gunneridae</taxon>
        <taxon>Pentapetalae</taxon>
        <taxon>asterids</taxon>
        <taxon>lamiids</taxon>
        <taxon>Solanales</taxon>
        <taxon>Solanaceae</taxon>
        <taxon>Solanoideae</taxon>
        <taxon>Solaneae</taxon>
        <taxon>Solanum</taxon>
    </lineage>
</organism>
<evidence type="ECO:0000313" key="2">
    <source>
        <dbReference type="EMBL" id="KAG5582417.1"/>
    </source>
</evidence>
<dbReference type="EMBL" id="JACXVP010000010">
    <property type="protein sequence ID" value="KAG5582417.1"/>
    <property type="molecule type" value="Genomic_DNA"/>
</dbReference>
<accession>A0A9J5X2F6</accession>
<gene>
    <name evidence="2" type="ORF">H5410_053044</name>
</gene>
<comment type="caution">
    <text evidence="2">The sequence shown here is derived from an EMBL/GenBank/DDBJ whole genome shotgun (WGS) entry which is preliminary data.</text>
</comment>
<evidence type="ECO:0000313" key="3">
    <source>
        <dbReference type="Proteomes" id="UP000824120"/>
    </source>
</evidence>
<evidence type="ECO:0000256" key="1">
    <source>
        <dbReference type="SAM" id="MobiDB-lite"/>
    </source>
</evidence>
<dbReference type="Proteomes" id="UP000824120">
    <property type="component" value="Chromosome 10"/>
</dbReference>